<gene>
    <name evidence="19" type="primary">LOC109469027</name>
</gene>
<comment type="catalytic activity">
    <reaction evidence="14">
        <text>GTP = 3',5'-cyclic GMP + diphosphate</text>
        <dbReference type="Rhea" id="RHEA:13665"/>
        <dbReference type="ChEBI" id="CHEBI:33019"/>
        <dbReference type="ChEBI" id="CHEBI:37565"/>
        <dbReference type="ChEBI" id="CHEBI:57746"/>
        <dbReference type="EC" id="4.6.1.2"/>
    </reaction>
</comment>
<dbReference type="GO" id="GO:0004383">
    <property type="term" value="F:guanylate cyclase activity"/>
    <property type="evidence" value="ECO:0007669"/>
    <property type="project" value="UniProtKB-EC"/>
</dbReference>
<dbReference type="Proteomes" id="UP000515135">
    <property type="component" value="Unplaced"/>
</dbReference>
<evidence type="ECO:0000256" key="11">
    <source>
        <dbReference type="ARBA" id="ARBA00023239"/>
    </source>
</evidence>
<feature type="coiled-coil region" evidence="15">
    <location>
        <begin position="237"/>
        <end position="268"/>
    </location>
</feature>
<dbReference type="InterPro" id="IPR000719">
    <property type="entry name" value="Prot_kinase_dom"/>
</dbReference>
<dbReference type="GeneID" id="109469027"/>
<comment type="similarity">
    <text evidence="13">Belongs to the adenylyl cyclase class-4/guanylyl cyclase family.</text>
</comment>
<name>A0A6P4Z093_BRABE</name>
<dbReference type="InterPro" id="IPR011009">
    <property type="entry name" value="Kinase-like_dom_sf"/>
</dbReference>
<evidence type="ECO:0000256" key="15">
    <source>
        <dbReference type="SAM" id="Coils"/>
    </source>
</evidence>
<dbReference type="InterPro" id="IPR001245">
    <property type="entry name" value="Ser-Thr/Tyr_kinase_cat_dom"/>
</dbReference>
<dbReference type="CDD" id="cd07302">
    <property type="entry name" value="CHD"/>
    <property type="match status" value="1"/>
</dbReference>
<keyword evidence="7" id="KW-0342">GTP-binding</keyword>
<dbReference type="InterPro" id="IPR018297">
    <property type="entry name" value="A/G_cyclase_CS"/>
</dbReference>
<dbReference type="FunFam" id="3.30.70.1230:FF:000004">
    <property type="entry name" value="Guanylate cyclase"/>
    <property type="match status" value="1"/>
</dbReference>
<keyword evidence="4" id="KW-0732">Signal</keyword>
<evidence type="ECO:0000256" key="8">
    <source>
        <dbReference type="ARBA" id="ARBA00023136"/>
    </source>
</evidence>
<keyword evidence="10" id="KW-0325">Glycoprotein</keyword>
<evidence type="ECO:0000256" key="13">
    <source>
        <dbReference type="RuleBase" id="RU000405"/>
    </source>
</evidence>
<evidence type="ECO:0000256" key="10">
    <source>
        <dbReference type="ARBA" id="ARBA00023180"/>
    </source>
</evidence>
<dbReference type="InterPro" id="IPR011645">
    <property type="entry name" value="HNOB_dom_associated"/>
</dbReference>
<keyword evidence="15" id="KW-0175">Coiled coil</keyword>
<keyword evidence="3" id="KW-0812">Transmembrane</keyword>
<keyword evidence="12 14" id="KW-0141">cGMP biosynthesis</keyword>
<dbReference type="GO" id="GO:0005524">
    <property type="term" value="F:ATP binding"/>
    <property type="evidence" value="ECO:0007669"/>
    <property type="project" value="InterPro"/>
</dbReference>
<feature type="domain" description="Protein kinase" evidence="16">
    <location>
        <begin position="1"/>
        <end position="230"/>
    </location>
</feature>
<evidence type="ECO:0000256" key="14">
    <source>
        <dbReference type="RuleBase" id="RU003431"/>
    </source>
</evidence>
<evidence type="ECO:0000256" key="6">
    <source>
        <dbReference type="ARBA" id="ARBA00022989"/>
    </source>
</evidence>
<dbReference type="PANTHER" id="PTHR11920">
    <property type="entry name" value="GUANYLYL CYCLASE"/>
    <property type="match status" value="1"/>
</dbReference>
<proteinExistence type="inferred from homology"/>
<evidence type="ECO:0000256" key="9">
    <source>
        <dbReference type="ARBA" id="ARBA00023170"/>
    </source>
</evidence>
<dbReference type="OrthoDB" id="1890790at2759"/>
<dbReference type="Gene3D" id="6.10.250.780">
    <property type="match status" value="1"/>
</dbReference>
<evidence type="ECO:0000313" key="18">
    <source>
        <dbReference type="Proteomes" id="UP000515135"/>
    </source>
</evidence>
<protein>
    <recommendedName>
        <fullName evidence="2 14">Guanylate cyclase</fullName>
        <ecNumber evidence="2 14">4.6.1.2</ecNumber>
    </recommendedName>
</protein>
<keyword evidence="6" id="KW-1133">Transmembrane helix</keyword>
<evidence type="ECO:0000256" key="4">
    <source>
        <dbReference type="ARBA" id="ARBA00022729"/>
    </source>
</evidence>
<dbReference type="PANTHER" id="PTHR11920:SF494">
    <property type="entry name" value="ATRIAL NATRIURETIC PEPTIDE RECEPTOR 2"/>
    <property type="match status" value="1"/>
</dbReference>
<dbReference type="PROSITE" id="PS00452">
    <property type="entry name" value="GUANYLATE_CYCLASE_1"/>
    <property type="match status" value="1"/>
</dbReference>
<evidence type="ECO:0000256" key="5">
    <source>
        <dbReference type="ARBA" id="ARBA00022741"/>
    </source>
</evidence>
<dbReference type="Gene3D" id="1.10.510.10">
    <property type="entry name" value="Transferase(Phosphotransferase) domain 1"/>
    <property type="match status" value="1"/>
</dbReference>
<evidence type="ECO:0000256" key="2">
    <source>
        <dbReference type="ARBA" id="ARBA00012202"/>
    </source>
</evidence>
<evidence type="ECO:0000259" key="17">
    <source>
        <dbReference type="PROSITE" id="PS50125"/>
    </source>
</evidence>
<evidence type="ECO:0000256" key="3">
    <source>
        <dbReference type="ARBA" id="ARBA00022692"/>
    </source>
</evidence>
<dbReference type="GO" id="GO:0005886">
    <property type="term" value="C:plasma membrane"/>
    <property type="evidence" value="ECO:0007669"/>
    <property type="project" value="TreeGrafter"/>
</dbReference>
<dbReference type="FunFam" id="1.10.510.10:FF:002984">
    <property type="match status" value="1"/>
</dbReference>
<dbReference type="AlphaFoldDB" id="A0A6P4Z093"/>
<dbReference type="EC" id="4.6.1.2" evidence="2 14"/>
<dbReference type="GO" id="GO:0004016">
    <property type="term" value="F:adenylate cyclase activity"/>
    <property type="evidence" value="ECO:0007669"/>
    <property type="project" value="TreeGrafter"/>
</dbReference>
<feature type="domain" description="Guanylate cyclase" evidence="17">
    <location>
        <begin position="300"/>
        <end position="431"/>
    </location>
</feature>
<dbReference type="Pfam" id="PF07714">
    <property type="entry name" value="PK_Tyr_Ser-Thr"/>
    <property type="match status" value="1"/>
</dbReference>
<dbReference type="PROSITE" id="PS50125">
    <property type="entry name" value="GUANYLATE_CYCLASE_2"/>
    <property type="match status" value="1"/>
</dbReference>
<dbReference type="GO" id="GO:0017046">
    <property type="term" value="F:peptide hormone binding"/>
    <property type="evidence" value="ECO:0007669"/>
    <property type="project" value="TreeGrafter"/>
</dbReference>
<evidence type="ECO:0000313" key="19">
    <source>
        <dbReference type="RefSeq" id="XP_019622976.1"/>
    </source>
</evidence>
<keyword evidence="5" id="KW-0547">Nucleotide-binding</keyword>
<evidence type="ECO:0000256" key="12">
    <source>
        <dbReference type="ARBA" id="ARBA00023293"/>
    </source>
</evidence>
<dbReference type="GO" id="GO:0035556">
    <property type="term" value="P:intracellular signal transduction"/>
    <property type="evidence" value="ECO:0007669"/>
    <property type="project" value="InterPro"/>
</dbReference>
<organism evidence="18 19">
    <name type="scientific">Branchiostoma belcheri</name>
    <name type="common">Amphioxus</name>
    <dbReference type="NCBI Taxonomy" id="7741"/>
    <lineage>
        <taxon>Eukaryota</taxon>
        <taxon>Metazoa</taxon>
        <taxon>Chordata</taxon>
        <taxon>Cephalochordata</taxon>
        <taxon>Leptocardii</taxon>
        <taxon>Amphioxiformes</taxon>
        <taxon>Branchiostomatidae</taxon>
        <taxon>Branchiostoma</taxon>
    </lineage>
</organism>
<dbReference type="KEGG" id="bbel:109469027"/>
<sequence>MRDLAHDHVVRFVGVCFKSPRVFILTEYCLRGSLQDTLENEEIHLDIEFQCSLMHDIVKGMGYLQSSEVHYHGNLKSSNCVVDSRFVVKLTDFGLPTFRAPLNKPPQGESCYRKKLWTAPEMLRELKCDELTLHAIHKADVYSFGIIMQEIVQRQGPFYMADDPNASAQDIVEKVKLGSQTNGRYYRPDVPVIDDSRYGKALQTLMQQCWEEDPNLRPEFGSIRTQMRQIDRGRNLMDTLLSRLEQYASNLEEMVQERTEELAVEKKKSDELLYQMLPEAVAEDLRQGRSIEAETYDRVTIYFSDIVGFTGLVESMKPVEVVDLLNDLYTLWDKIISRYDVYKVETIGDAYMLVSGLPKRNGNEHARQIAGVSLALRQAVQDTMKIRNRPEQKLQIRIGLHSGACAAGVVGLKMPRYCLFGDTVNIASRMESNGEAMKIHVSPETKRDLEYFSSFILQERGEIIVKGRELPMTTYWLLGELQAPETVV</sequence>
<evidence type="ECO:0000256" key="7">
    <source>
        <dbReference type="ARBA" id="ARBA00023134"/>
    </source>
</evidence>
<dbReference type="Pfam" id="PF00211">
    <property type="entry name" value="Guanylate_cyc"/>
    <property type="match status" value="1"/>
</dbReference>
<dbReference type="InterPro" id="IPR001054">
    <property type="entry name" value="A/G_cyclase"/>
</dbReference>
<dbReference type="Gene3D" id="3.30.70.1230">
    <property type="entry name" value="Nucleotide cyclase"/>
    <property type="match status" value="1"/>
</dbReference>
<keyword evidence="18" id="KW-1185">Reference proteome</keyword>
<dbReference type="GO" id="GO:0005525">
    <property type="term" value="F:GTP binding"/>
    <property type="evidence" value="ECO:0007669"/>
    <property type="project" value="UniProtKB-KW"/>
</dbReference>
<dbReference type="GO" id="GO:0007168">
    <property type="term" value="P:receptor guanylyl cyclase signaling pathway"/>
    <property type="evidence" value="ECO:0007669"/>
    <property type="project" value="TreeGrafter"/>
</dbReference>
<keyword evidence="11 13" id="KW-0456">Lyase</keyword>
<dbReference type="InterPro" id="IPR029787">
    <property type="entry name" value="Nucleotide_cyclase"/>
</dbReference>
<dbReference type="GO" id="GO:0004672">
    <property type="term" value="F:protein kinase activity"/>
    <property type="evidence" value="ECO:0007669"/>
    <property type="project" value="InterPro"/>
</dbReference>
<dbReference type="PROSITE" id="PS50011">
    <property type="entry name" value="PROTEIN_KINASE_DOM"/>
    <property type="match status" value="1"/>
</dbReference>
<dbReference type="Pfam" id="PF07701">
    <property type="entry name" value="HNOBA"/>
    <property type="match status" value="1"/>
</dbReference>
<dbReference type="GO" id="GO:0016941">
    <property type="term" value="F:natriuretic peptide receptor activity"/>
    <property type="evidence" value="ECO:0007669"/>
    <property type="project" value="TreeGrafter"/>
</dbReference>
<dbReference type="SUPFAM" id="SSF55073">
    <property type="entry name" value="Nucleotide cyclase"/>
    <property type="match status" value="1"/>
</dbReference>
<dbReference type="InterPro" id="IPR050401">
    <property type="entry name" value="Cyclic_nucleotide_synthase"/>
</dbReference>
<evidence type="ECO:0000259" key="16">
    <source>
        <dbReference type="PROSITE" id="PS50011"/>
    </source>
</evidence>
<keyword evidence="9" id="KW-0675">Receptor</keyword>
<keyword evidence="8" id="KW-0472">Membrane</keyword>
<evidence type="ECO:0000256" key="1">
    <source>
        <dbReference type="ARBA" id="ARBA00004451"/>
    </source>
</evidence>
<dbReference type="SUPFAM" id="SSF56112">
    <property type="entry name" value="Protein kinase-like (PK-like)"/>
    <property type="match status" value="1"/>
</dbReference>
<dbReference type="SMART" id="SM00044">
    <property type="entry name" value="CYCc"/>
    <property type="match status" value="1"/>
</dbReference>
<accession>A0A6P4Z093</accession>
<dbReference type="RefSeq" id="XP_019622976.1">
    <property type="nucleotide sequence ID" value="XM_019767417.1"/>
</dbReference>
<reference evidence="19" key="1">
    <citation type="submission" date="2025-08" db="UniProtKB">
        <authorList>
            <consortium name="RefSeq"/>
        </authorList>
    </citation>
    <scope>IDENTIFICATION</scope>
    <source>
        <tissue evidence="19">Gonad</tissue>
    </source>
</reference>
<comment type="subcellular location">
    <subcellularLocation>
        <location evidence="1">Photoreceptor outer segment membrane</location>
        <topology evidence="1">Single-pass type I membrane protein</topology>
    </subcellularLocation>
</comment>